<evidence type="ECO:0000313" key="3">
    <source>
        <dbReference type="EMBL" id="QIB34757.1"/>
    </source>
</evidence>
<organism evidence="3 4">
    <name type="scientific">Ancylobacter pratisalsi</name>
    <dbReference type="NCBI Taxonomy" id="1745854"/>
    <lineage>
        <taxon>Bacteria</taxon>
        <taxon>Pseudomonadati</taxon>
        <taxon>Pseudomonadota</taxon>
        <taxon>Alphaproteobacteria</taxon>
        <taxon>Hyphomicrobiales</taxon>
        <taxon>Xanthobacteraceae</taxon>
        <taxon>Ancylobacter</taxon>
    </lineage>
</organism>
<dbReference type="Proteomes" id="UP000464751">
    <property type="component" value="Chromosome"/>
</dbReference>
<feature type="domain" description="Phage head morphogenesis" evidence="2">
    <location>
        <begin position="56"/>
        <end position="172"/>
    </location>
</feature>
<accession>A0A6P1YMV0</accession>
<dbReference type="RefSeq" id="WP_163075902.1">
    <property type="nucleotide sequence ID" value="NZ_CP048630.1"/>
</dbReference>
<proteinExistence type="predicted"/>
<evidence type="ECO:0000313" key="4">
    <source>
        <dbReference type="Proteomes" id="UP000464751"/>
    </source>
</evidence>
<evidence type="ECO:0000256" key="1">
    <source>
        <dbReference type="SAM" id="MobiDB-lite"/>
    </source>
</evidence>
<dbReference type="Pfam" id="PF04233">
    <property type="entry name" value="Phage_Mu_F"/>
    <property type="match status" value="1"/>
</dbReference>
<sequence length="443" mass="48286">MTTTVSAIDLPFDEAIAYLRQKTNATSEHWADVFGEANARAFTVAGAATEDLVGDFRKAVAGAIENGTSLGEFAKSFDAITAKHGWLHNGTPAWRSRIIFETNLGMAYSAGRYVQQTEPETLAAFPFWQYVHSGAAHPRPEHLALNGLTLRADDPFWKTHYPPNGWGCGCWVRPVSARGLSRMGKSGPDTAPVIDTRPWRNPRTGEIKHVPIGIDPGFDYNPGQVWKAERVDLPANATLKPPAPIDPADLLPAQPARPEAPIRPGIDPGPVEIEPPVPGNPTPPIPPAPRDVVEDFARRVLAGDINDPARAIYAAELPAPMAARLAGTGGNRVELSAFRVLKVAGRAGEMAGRASTAHPEVTSSIWGHLQEMLDQGEAYASVRHGWPQVEVVHRIEGRPWRLILRRVLQPDGTTRLDVPTLMRISDREAARFGRVRGRERLGK</sequence>
<reference evidence="3 4" key="1">
    <citation type="submission" date="2020-02" db="EMBL/GenBank/DDBJ databases">
        <authorList>
            <person name="Li G."/>
        </authorList>
    </citation>
    <scope>NUCLEOTIDE SEQUENCE [LARGE SCALE GENOMIC DNA]</scope>
    <source>
        <strain evidence="3 4">DSM 102029</strain>
    </source>
</reference>
<name>A0A6P1YMV0_9HYPH</name>
<evidence type="ECO:0000259" key="2">
    <source>
        <dbReference type="Pfam" id="PF04233"/>
    </source>
</evidence>
<dbReference type="EMBL" id="CP048630">
    <property type="protein sequence ID" value="QIB34757.1"/>
    <property type="molecule type" value="Genomic_DNA"/>
</dbReference>
<dbReference type="AlphaFoldDB" id="A0A6P1YMV0"/>
<dbReference type="InterPro" id="IPR006528">
    <property type="entry name" value="Phage_head_morphogenesis_dom"/>
</dbReference>
<dbReference type="KEGG" id="apra:G3A50_14355"/>
<keyword evidence="4" id="KW-1185">Reference proteome</keyword>
<feature type="region of interest" description="Disordered" evidence="1">
    <location>
        <begin position="181"/>
        <end position="210"/>
    </location>
</feature>
<protein>
    <recommendedName>
        <fullName evidence="2">Phage head morphogenesis domain-containing protein</fullName>
    </recommendedName>
</protein>
<gene>
    <name evidence="3" type="ORF">G3A50_14355</name>
</gene>